<dbReference type="Gene3D" id="2.120.10.30">
    <property type="entry name" value="TolB, C-terminal domain"/>
    <property type="match status" value="2"/>
</dbReference>
<protein>
    <submittedName>
        <fullName evidence="4">S9 family peptidase</fullName>
    </submittedName>
</protein>
<feature type="chain" id="PRO_5046150283" evidence="2">
    <location>
        <begin position="20"/>
        <end position="837"/>
    </location>
</feature>
<dbReference type="PANTHER" id="PTHR42776">
    <property type="entry name" value="SERINE PEPTIDASE S9 FAMILY MEMBER"/>
    <property type="match status" value="1"/>
</dbReference>
<accession>A0ABS5K1V2</accession>
<dbReference type="SUPFAM" id="SSF53474">
    <property type="entry name" value="alpha/beta-Hydrolases"/>
    <property type="match status" value="1"/>
</dbReference>
<evidence type="ECO:0000313" key="4">
    <source>
        <dbReference type="EMBL" id="MBS2101134.1"/>
    </source>
</evidence>
<feature type="signal peptide" evidence="2">
    <location>
        <begin position="1"/>
        <end position="19"/>
    </location>
</feature>
<dbReference type="Proteomes" id="UP000708576">
    <property type="component" value="Unassembled WGS sequence"/>
</dbReference>
<dbReference type="InterPro" id="IPR011042">
    <property type="entry name" value="6-blade_b-propeller_TolB-like"/>
</dbReference>
<evidence type="ECO:0000256" key="1">
    <source>
        <dbReference type="ARBA" id="ARBA00022801"/>
    </source>
</evidence>
<evidence type="ECO:0000313" key="5">
    <source>
        <dbReference type="Proteomes" id="UP000708576"/>
    </source>
</evidence>
<keyword evidence="2" id="KW-0732">Signal</keyword>
<feature type="domain" description="Peptidase S9 prolyl oligopeptidase catalytic" evidence="3">
    <location>
        <begin position="620"/>
        <end position="823"/>
    </location>
</feature>
<organism evidence="4 5">
    <name type="scientific">Carboxylicivirga linearis</name>
    <dbReference type="NCBI Taxonomy" id="1628157"/>
    <lineage>
        <taxon>Bacteria</taxon>
        <taxon>Pseudomonadati</taxon>
        <taxon>Bacteroidota</taxon>
        <taxon>Bacteroidia</taxon>
        <taxon>Marinilabiliales</taxon>
        <taxon>Marinilabiliaceae</taxon>
        <taxon>Carboxylicivirga</taxon>
    </lineage>
</organism>
<dbReference type="RefSeq" id="WP_212220329.1">
    <property type="nucleotide sequence ID" value="NZ_JAGUCO010000041.1"/>
</dbReference>
<dbReference type="Gene3D" id="3.40.50.1820">
    <property type="entry name" value="alpha/beta hydrolase"/>
    <property type="match status" value="1"/>
</dbReference>
<dbReference type="InterPro" id="IPR001375">
    <property type="entry name" value="Peptidase_S9_cat"/>
</dbReference>
<sequence length="837" mass="94241">MKKILFIYLLTLFTTLASANNKVECLQWKVSNITQLSKPAFSEFNSVDNKPFKLASLLSGAQSVKSLNTNQWSPLTINEDSVITGITNETQLIWLEGFVTSNQYAKVDFSFFANGLFEIYLDGEKVKTQSKTSEKEINTELTLYTGKHQILVKLLSTEEDLKIAASLTVKDDTDIALNWTTNSTREITIHDVIEGKYIQSARISPSGKYILISEGEVLEESGKRERSMQVFDISKNRTLYSYPGNSLTAAKWLPKSDKISYTVKKDKLADLYVLDVTTGEELLLAKGIDDLGSINWSPNEDYVIFSRSKKADKVGHHKRIFGNDDRLPYFRTRSFLYKLDLSNGVIQPLTTGFLSTSLHDIKPDGSKILFSTSSMDYTVVPFSKQTLFEMNLETLELDTIWKDKTYGGSCDYSPDGKKLLVSGSPETFGDLGVDVQNDHLPNSYDRQLYIFDLQTKEAEAITKTFDPSVGSAFWKTDNEIYLTASDKDLVKLFKYNIKSQSFTPYSLPVEVVSRIDFAKNGPMAVYNGTSISTPEKLFTINLKKGESKPIIFPKEETFNHIAFGETERWDFENKNGTNITGTVYYPKDYDASKKYPVIVYYYGGTSPTSRSFGGRYPKNIWAANGYMVYVLQPSGATGFGQSFSALHVNGWGTDAIDDIIDGTKKFLAAHPTADANNVGCIGASYGGFTTMMLQTRTNIFKTAISHAGISDISSYWGEGYWGYSYSAGATKNSYPWNRRDIYVDNSPLFNADKFNNSILLLHGTADTNVPVGESLQYYAALKILDKEVEMVLIEGEDHHILDYDKRIQWHNTIISWFDKMLKDQPAQWNELYPDKNL</sequence>
<gene>
    <name evidence="4" type="ORF">KEM10_22805</name>
</gene>
<keyword evidence="1" id="KW-0378">Hydrolase</keyword>
<dbReference type="InterPro" id="IPR029058">
    <property type="entry name" value="AB_hydrolase_fold"/>
</dbReference>
<dbReference type="PANTHER" id="PTHR42776:SF27">
    <property type="entry name" value="DIPEPTIDYL PEPTIDASE FAMILY MEMBER 6"/>
    <property type="match status" value="1"/>
</dbReference>
<evidence type="ECO:0000259" key="3">
    <source>
        <dbReference type="Pfam" id="PF00326"/>
    </source>
</evidence>
<name>A0ABS5K1V2_9BACT</name>
<keyword evidence="5" id="KW-1185">Reference proteome</keyword>
<dbReference type="SUPFAM" id="SSF82171">
    <property type="entry name" value="DPP6 N-terminal domain-like"/>
    <property type="match status" value="1"/>
</dbReference>
<proteinExistence type="predicted"/>
<dbReference type="Pfam" id="PF00326">
    <property type="entry name" value="Peptidase_S9"/>
    <property type="match status" value="1"/>
</dbReference>
<comment type="caution">
    <text evidence="4">The sequence shown here is derived from an EMBL/GenBank/DDBJ whole genome shotgun (WGS) entry which is preliminary data.</text>
</comment>
<reference evidence="4 5" key="1">
    <citation type="journal article" date="2015" name="Int. J. Syst. Evol. Microbiol.">
        <title>Carboxylicivirga linearis sp. nov., isolated from a sea cucumber culture pond.</title>
        <authorList>
            <person name="Wang F.Q."/>
            <person name="Zhou Y.X."/>
            <person name="Lin X.Z."/>
            <person name="Chen G.J."/>
            <person name="Du Z.J."/>
        </authorList>
    </citation>
    <scope>NUCLEOTIDE SEQUENCE [LARGE SCALE GENOMIC DNA]</scope>
    <source>
        <strain evidence="4 5">FB218</strain>
    </source>
</reference>
<dbReference type="EMBL" id="JAGUCO010000041">
    <property type="protein sequence ID" value="MBS2101134.1"/>
    <property type="molecule type" value="Genomic_DNA"/>
</dbReference>
<evidence type="ECO:0000256" key="2">
    <source>
        <dbReference type="SAM" id="SignalP"/>
    </source>
</evidence>